<name>A0A6J5L5C3_9CAUD</name>
<dbReference type="EMBL" id="LR796237">
    <property type="protein sequence ID" value="CAB4129604.1"/>
    <property type="molecule type" value="Genomic_DNA"/>
</dbReference>
<protein>
    <submittedName>
        <fullName evidence="1">Uncharacterized protein</fullName>
    </submittedName>
</protein>
<organism evidence="1">
    <name type="scientific">uncultured Caudovirales phage</name>
    <dbReference type="NCBI Taxonomy" id="2100421"/>
    <lineage>
        <taxon>Viruses</taxon>
        <taxon>Duplodnaviria</taxon>
        <taxon>Heunggongvirae</taxon>
        <taxon>Uroviricota</taxon>
        <taxon>Caudoviricetes</taxon>
        <taxon>Peduoviridae</taxon>
        <taxon>Maltschvirus</taxon>
        <taxon>Maltschvirus maltsch</taxon>
    </lineage>
</organism>
<evidence type="ECO:0000313" key="1">
    <source>
        <dbReference type="EMBL" id="CAB4129604.1"/>
    </source>
</evidence>
<proteinExistence type="predicted"/>
<accession>A0A6J5L5C3</accession>
<reference evidence="1" key="1">
    <citation type="submission" date="2020-04" db="EMBL/GenBank/DDBJ databases">
        <authorList>
            <person name="Chiriac C."/>
            <person name="Salcher M."/>
            <person name="Ghai R."/>
            <person name="Kavagutti S V."/>
        </authorList>
    </citation>
    <scope>NUCLEOTIDE SEQUENCE</scope>
</reference>
<sequence>MLRFIAGFALGTMISTLGVSGTINYVDQLVNKAKESIPAPEQLRK</sequence>
<gene>
    <name evidence="1" type="ORF">UFOVP116_54</name>
</gene>